<sequence length="149" mass="16716">MKRKFSFRIIAILFIFSLLNASSCSDRAETVSCFPSTPINVVINLNLPAYFDLQTVGGWIYVNEQQSGTRGLIIVKTTNGFKVYDRNAPHICPDSNTTLNVENDIKIVCPKDGAEWILLTGEPLKTSSIPPKTYSYSFDNYSNVLSVYY</sequence>
<dbReference type="Proteomes" id="UP000270185">
    <property type="component" value="Chromosome"/>
</dbReference>
<name>A0A3G8XXR2_9FLAO</name>
<keyword evidence="3" id="KW-1185">Reference proteome</keyword>
<evidence type="ECO:0000313" key="3">
    <source>
        <dbReference type="Proteomes" id="UP000270185"/>
    </source>
</evidence>
<feature type="signal peptide" evidence="1">
    <location>
        <begin position="1"/>
        <end position="28"/>
    </location>
</feature>
<protein>
    <recommendedName>
        <fullName evidence="4">Rieske domain-containing protein</fullName>
    </recommendedName>
</protein>
<proteinExistence type="predicted"/>
<dbReference type="EMBL" id="CP034159">
    <property type="protein sequence ID" value="AZI33036.1"/>
    <property type="molecule type" value="Genomic_DNA"/>
</dbReference>
<evidence type="ECO:0000313" key="2">
    <source>
        <dbReference type="EMBL" id="AZI33036.1"/>
    </source>
</evidence>
<dbReference type="AlphaFoldDB" id="A0A3G8XXR2"/>
<dbReference type="RefSeq" id="WP_125024083.1">
    <property type="nucleotide sequence ID" value="NZ_CP034159.1"/>
</dbReference>
<evidence type="ECO:0000256" key="1">
    <source>
        <dbReference type="SAM" id="SignalP"/>
    </source>
</evidence>
<dbReference type="OrthoDB" id="1272144at2"/>
<keyword evidence="1" id="KW-0732">Signal</keyword>
<accession>A0A3G8XXR2</accession>
<organism evidence="2 3">
    <name type="scientific">Kaistella carnis</name>
    <dbReference type="NCBI Taxonomy" id="1241979"/>
    <lineage>
        <taxon>Bacteria</taxon>
        <taxon>Pseudomonadati</taxon>
        <taxon>Bacteroidota</taxon>
        <taxon>Flavobacteriia</taxon>
        <taxon>Flavobacteriales</taxon>
        <taxon>Weeksellaceae</taxon>
        <taxon>Chryseobacterium group</taxon>
        <taxon>Kaistella</taxon>
    </lineage>
</organism>
<gene>
    <name evidence="2" type="ORF">EIB73_07555</name>
</gene>
<reference evidence="3" key="1">
    <citation type="submission" date="2018-11" db="EMBL/GenBank/DDBJ databases">
        <title>Proposal to divide the Flavobacteriaceae and reorganize its genera based on Amino Acid Identity values calculated from whole genome sequences.</title>
        <authorList>
            <person name="Nicholson A.C."/>
            <person name="Gulvik C.A."/>
            <person name="Whitney A.M."/>
            <person name="Humrighouse B.W."/>
            <person name="Bell M."/>
            <person name="Holmes B."/>
            <person name="Steigerwalt A.G."/>
            <person name="Villarma A."/>
            <person name="Sheth M."/>
            <person name="Batra D."/>
            <person name="Pryor J."/>
            <person name="Bernardet J.-F."/>
            <person name="Hugo C."/>
            <person name="Kampfer P."/>
            <person name="Newman J.D."/>
            <person name="McQuiston J.R."/>
        </authorList>
    </citation>
    <scope>NUCLEOTIDE SEQUENCE [LARGE SCALE GENOMIC DNA]</scope>
    <source>
        <strain evidence="3">G0081</strain>
    </source>
</reference>
<evidence type="ECO:0008006" key="4">
    <source>
        <dbReference type="Google" id="ProtNLM"/>
    </source>
</evidence>
<dbReference type="KEGG" id="ccas:EIB73_07555"/>
<feature type="chain" id="PRO_5017983513" description="Rieske domain-containing protein" evidence="1">
    <location>
        <begin position="29"/>
        <end position="149"/>
    </location>
</feature>